<name>A0A0K2JN17_9STAP</name>
<organism evidence="2">
    <name type="scientific">Mammaliicoccus stepanovicii</name>
    <dbReference type="NCBI Taxonomy" id="643214"/>
    <lineage>
        <taxon>Bacteria</taxon>
        <taxon>Bacillati</taxon>
        <taxon>Bacillota</taxon>
        <taxon>Bacilli</taxon>
        <taxon>Bacillales</taxon>
        <taxon>Staphylococcaceae</taxon>
        <taxon>Mammaliicoccus</taxon>
    </lineage>
</organism>
<dbReference type="EMBL" id="KR732654">
    <property type="protein sequence ID" value="ALB00629.1"/>
    <property type="molecule type" value="Genomic_DNA"/>
</dbReference>
<evidence type="ECO:0000313" key="4">
    <source>
        <dbReference type="EMBL" id="SNV51708.1"/>
    </source>
</evidence>
<dbReference type="Proteomes" id="UP000242084">
    <property type="component" value="Chromosome 1"/>
</dbReference>
<dbReference type="EMBL" id="LT906462">
    <property type="protein sequence ID" value="SNV51708.1"/>
    <property type="molecule type" value="Genomic_DNA"/>
</dbReference>
<sequence length="201" mass="22751">MSILSDHPIISLLIIASIICVFIEFIVMITLKSNTSMKRFVLKGNKICESSKYAIASIFFIFASSGVVQIISYYLLESGLFWIIIFTAGIAGLILFIPHGLCLLPFFTHKKKWHIVKIYIWCIMIGLSMWWGIGLIMDRSTKIYTDEGGVGYYYGSLIEKQFSGYAYVAVAVLSMMLIVMKKVANKNDETETVDNIMRTHS</sequence>
<proteinExistence type="predicted"/>
<dbReference type="EMBL" id="KR732653">
    <property type="protein sequence ID" value="ALB00611.1"/>
    <property type="molecule type" value="Genomic_DNA"/>
</dbReference>
<feature type="transmembrane region" description="Helical" evidence="1">
    <location>
        <begin position="162"/>
        <end position="180"/>
    </location>
</feature>
<reference evidence="2" key="1">
    <citation type="journal article" date="2016" name="PLoS ONE">
        <title>A Look into the Melting Pot: The mecC-Harboring Region Is a Recombination Hot Spot in Staphylococcus stepanovicii.</title>
        <authorList>
            <person name="Semmler T."/>
            <person name="Harrison E.M."/>
            <person name="Lubke-Becker A."/>
            <person name="Ulrich R.G."/>
            <person name="Wieler L.H."/>
            <person name="Guenther S."/>
            <person name="Stamm I."/>
            <person name="Hanssen A.M."/>
            <person name="Holmes M.A."/>
            <person name="Vincze S."/>
            <person name="Walther B."/>
        </authorList>
    </citation>
    <scope>NUCLEOTIDE SEQUENCE</scope>
    <source>
        <strain evidence="2">CCM 7717</strain>
        <strain evidence="3">IMT28705</strain>
    </source>
</reference>
<evidence type="ECO:0000313" key="5">
    <source>
        <dbReference type="Proteomes" id="UP000242084"/>
    </source>
</evidence>
<evidence type="ECO:0000256" key="1">
    <source>
        <dbReference type="SAM" id="Phobius"/>
    </source>
</evidence>
<feature type="transmembrane region" description="Helical" evidence="1">
    <location>
        <begin position="53"/>
        <end position="75"/>
    </location>
</feature>
<keyword evidence="5" id="KW-1185">Reference proteome</keyword>
<feature type="transmembrane region" description="Helical" evidence="1">
    <location>
        <begin position="12"/>
        <end position="32"/>
    </location>
</feature>
<gene>
    <name evidence="4" type="ORF">SAMEA4384403_00056</name>
</gene>
<evidence type="ECO:0000313" key="3">
    <source>
        <dbReference type="EMBL" id="ALB00629.1"/>
    </source>
</evidence>
<keyword evidence="1" id="KW-1133">Transmembrane helix</keyword>
<evidence type="ECO:0000313" key="2">
    <source>
        <dbReference type="EMBL" id="ALB00611.1"/>
    </source>
</evidence>
<keyword evidence="1" id="KW-0812">Transmembrane</keyword>
<dbReference type="KEGG" id="sste:SAMEA4384403_0056"/>
<reference evidence="4 5" key="2">
    <citation type="submission" date="2017-06" db="EMBL/GenBank/DDBJ databases">
        <authorList>
            <consortium name="Pathogen Informatics"/>
        </authorList>
    </citation>
    <scope>NUCLEOTIDE SEQUENCE [LARGE SCALE GENOMIC DNA]</scope>
    <source>
        <strain evidence="4 5">NCTC13839</strain>
    </source>
</reference>
<dbReference type="AlphaFoldDB" id="A0A0K2JN17"/>
<feature type="transmembrane region" description="Helical" evidence="1">
    <location>
        <begin position="81"/>
        <end position="106"/>
    </location>
</feature>
<feature type="transmembrane region" description="Helical" evidence="1">
    <location>
        <begin position="118"/>
        <end position="137"/>
    </location>
</feature>
<keyword evidence="1" id="KW-0472">Membrane</keyword>
<protein>
    <submittedName>
        <fullName evidence="4">Membrane spanning protein</fullName>
    </submittedName>
</protein>
<accession>A0A0K2JN17</accession>
<dbReference type="RefSeq" id="WP_169711980.1">
    <property type="nucleotide sequence ID" value="NZ_LT906462.1"/>
</dbReference>